<feature type="region of interest" description="Disordered" evidence="1">
    <location>
        <begin position="33"/>
        <end position="61"/>
    </location>
</feature>
<evidence type="ECO:0000313" key="3">
    <source>
        <dbReference type="Proteomes" id="UP000886998"/>
    </source>
</evidence>
<dbReference type="EMBL" id="BMAV01005727">
    <property type="protein sequence ID" value="GFY47033.1"/>
    <property type="molecule type" value="Genomic_DNA"/>
</dbReference>
<reference evidence="2" key="1">
    <citation type="submission" date="2020-08" db="EMBL/GenBank/DDBJ databases">
        <title>Multicomponent nature underlies the extraordinary mechanical properties of spider dragline silk.</title>
        <authorList>
            <person name="Kono N."/>
            <person name="Nakamura H."/>
            <person name="Mori M."/>
            <person name="Yoshida Y."/>
            <person name="Ohtoshi R."/>
            <person name="Malay A.D."/>
            <person name="Moran D.A.P."/>
            <person name="Tomita M."/>
            <person name="Numata K."/>
            <person name="Arakawa K."/>
        </authorList>
    </citation>
    <scope>NUCLEOTIDE SEQUENCE</scope>
</reference>
<keyword evidence="3" id="KW-1185">Reference proteome</keyword>
<organism evidence="2 3">
    <name type="scientific">Trichonephila inaurata madagascariensis</name>
    <dbReference type="NCBI Taxonomy" id="2747483"/>
    <lineage>
        <taxon>Eukaryota</taxon>
        <taxon>Metazoa</taxon>
        <taxon>Ecdysozoa</taxon>
        <taxon>Arthropoda</taxon>
        <taxon>Chelicerata</taxon>
        <taxon>Arachnida</taxon>
        <taxon>Araneae</taxon>
        <taxon>Araneomorphae</taxon>
        <taxon>Entelegynae</taxon>
        <taxon>Araneoidea</taxon>
        <taxon>Nephilidae</taxon>
        <taxon>Trichonephila</taxon>
        <taxon>Trichonephila inaurata</taxon>
    </lineage>
</organism>
<protein>
    <submittedName>
        <fullName evidence="2">Uncharacterized protein</fullName>
    </submittedName>
</protein>
<accession>A0A8X6X4W2</accession>
<dbReference type="Proteomes" id="UP000886998">
    <property type="component" value="Unassembled WGS sequence"/>
</dbReference>
<evidence type="ECO:0000313" key="2">
    <source>
        <dbReference type="EMBL" id="GFY47033.1"/>
    </source>
</evidence>
<gene>
    <name evidence="2" type="ORF">TNIN_480401</name>
</gene>
<sequence>QNLSSVAQTASPRKTLSLITQVIDGTLSLAPTRTSLADGSSGHEKNQKFGPSHPVPPHYAR</sequence>
<comment type="caution">
    <text evidence="2">The sequence shown here is derived from an EMBL/GenBank/DDBJ whole genome shotgun (WGS) entry which is preliminary data.</text>
</comment>
<name>A0A8X6X4W2_9ARAC</name>
<evidence type="ECO:0000256" key="1">
    <source>
        <dbReference type="SAM" id="MobiDB-lite"/>
    </source>
</evidence>
<proteinExistence type="predicted"/>
<feature type="non-terminal residue" evidence="2">
    <location>
        <position position="1"/>
    </location>
</feature>
<dbReference type="AlphaFoldDB" id="A0A8X6X4W2"/>